<reference evidence="2 3" key="1">
    <citation type="submission" date="2021-03" db="EMBL/GenBank/DDBJ databases">
        <title>Novel species identification of genus Shewanella.</title>
        <authorList>
            <person name="Liu G."/>
            <person name="Zhang Q."/>
        </authorList>
    </citation>
    <scope>NUCLEOTIDE SEQUENCE [LARGE SCALE GENOMIC DNA]</scope>
    <source>
        <strain evidence="2 3">FJAT-52962</strain>
    </source>
</reference>
<evidence type="ECO:0000313" key="3">
    <source>
        <dbReference type="Proteomes" id="UP000663207"/>
    </source>
</evidence>
<accession>A0ABX7R009</accession>
<organism evidence="2 3">
    <name type="scientific">Shewanella sedimentimangrovi</name>
    <dbReference type="NCBI Taxonomy" id="2814293"/>
    <lineage>
        <taxon>Bacteria</taxon>
        <taxon>Pseudomonadati</taxon>
        <taxon>Pseudomonadota</taxon>
        <taxon>Gammaproteobacteria</taxon>
        <taxon>Alteromonadales</taxon>
        <taxon>Shewanellaceae</taxon>
        <taxon>Shewanella</taxon>
    </lineage>
</organism>
<dbReference type="RefSeq" id="WP_207379908.1">
    <property type="nucleotide sequence ID" value="NZ_CP071502.1"/>
</dbReference>
<sequence length="156" mass="17360">MHTTFSAEPGFQQFISLSVLLTGFNRFELLGTGQADNYFQLVQQQCPDKLETLLALFSRAPAEPQPLNAFIEVQIMQSTELGPLARSLIKLWYLGQWDSIKGDDSFIPSPQAYQEGLVWQAIHAHPQGAKQQGFGAWAEPPATELSQPDLSREVAQ</sequence>
<evidence type="ECO:0008006" key="4">
    <source>
        <dbReference type="Google" id="ProtNLM"/>
    </source>
</evidence>
<feature type="region of interest" description="Disordered" evidence="1">
    <location>
        <begin position="130"/>
        <end position="156"/>
    </location>
</feature>
<dbReference type="Pfam" id="PF12318">
    <property type="entry name" value="FAD-SLDH"/>
    <property type="match status" value="1"/>
</dbReference>
<dbReference type="EMBL" id="CP071502">
    <property type="protein sequence ID" value="QSX36550.1"/>
    <property type="molecule type" value="Genomic_DNA"/>
</dbReference>
<gene>
    <name evidence="2" type="ORF">JYB85_14865</name>
</gene>
<dbReference type="InterPro" id="IPR024651">
    <property type="entry name" value="FAD-SLDH_ssu"/>
</dbReference>
<keyword evidence="3" id="KW-1185">Reference proteome</keyword>
<evidence type="ECO:0000256" key="1">
    <source>
        <dbReference type="SAM" id="MobiDB-lite"/>
    </source>
</evidence>
<name>A0ABX7R009_9GAMM</name>
<evidence type="ECO:0000313" key="2">
    <source>
        <dbReference type="EMBL" id="QSX36550.1"/>
    </source>
</evidence>
<proteinExistence type="predicted"/>
<dbReference type="Proteomes" id="UP000663207">
    <property type="component" value="Chromosome"/>
</dbReference>
<protein>
    <recommendedName>
        <fullName evidence="4">Membrane bound FAD containing D-sorbitol dehydrogenase</fullName>
    </recommendedName>
</protein>